<accession>A0A7X1E8E1</accession>
<evidence type="ECO:0000259" key="1">
    <source>
        <dbReference type="Pfam" id="PF02579"/>
    </source>
</evidence>
<dbReference type="InterPro" id="IPR036105">
    <property type="entry name" value="DiNase_FeMo-co_biosyn_sf"/>
</dbReference>
<dbReference type="Pfam" id="PF02001">
    <property type="entry name" value="DUF134"/>
    <property type="match status" value="1"/>
</dbReference>
<gene>
    <name evidence="2" type="ORF">H5P27_09385</name>
</gene>
<feature type="domain" description="Dinitrogenase iron-molybdenum cofactor biosynthesis" evidence="1">
    <location>
        <begin position="116"/>
        <end position="200"/>
    </location>
</feature>
<comment type="caution">
    <text evidence="2">The sequence shown here is derived from an EMBL/GenBank/DDBJ whole genome shotgun (WGS) entry which is preliminary data.</text>
</comment>
<dbReference type="SUPFAM" id="SSF53146">
    <property type="entry name" value="Nitrogenase accessory factor-like"/>
    <property type="match status" value="1"/>
</dbReference>
<name>A0A7X1E8E1_9BACT</name>
<dbReference type="Gene3D" id="3.30.420.130">
    <property type="entry name" value="Dinitrogenase iron-molybdenum cofactor biosynthesis domain"/>
    <property type="match status" value="1"/>
</dbReference>
<dbReference type="EMBL" id="JACHVC010000008">
    <property type="protein sequence ID" value="MBC2606259.1"/>
    <property type="molecule type" value="Genomic_DNA"/>
</dbReference>
<reference evidence="2 3" key="1">
    <citation type="submission" date="2020-07" db="EMBL/GenBank/DDBJ databases">
        <authorList>
            <person name="Feng X."/>
        </authorList>
    </citation>
    <scope>NUCLEOTIDE SEQUENCE [LARGE SCALE GENOMIC DNA]</scope>
    <source>
        <strain evidence="2 3">JCM23202</strain>
    </source>
</reference>
<evidence type="ECO:0000313" key="2">
    <source>
        <dbReference type="EMBL" id="MBC2606259.1"/>
    </source>
</evidence>
<sequence>MPQPILYLPSGWTEKHPEAAEVAIEDFEVQRLVDGHGHTLQDAAAKVGVSKSTAGRMLQRSRRLIAISIERRLPFFLDASEDLELQVQPTATVDHSDTGGFPVLAVAVTKAERDVEVARIFGRAAFFAIFRNWDSEPEFMENRASLAPRNAARDTIRMLSEQGVGCVVAGRFGSEAIELLGEVKIEAVVASGIRLDQALDLAKFATR</sequence>
<evidence type="ECO:0000313" key="3">
    <source>
        <dbReference type="Proteomes" id="UP000526501"/>
    </source>
</evidence>
<dbReference type="AlphaFoldDB" id="A0A7X1E8E1"/>
<dbReference type="Proteomes" id="UP000526501">
    <property type="component" value="Unassembled WGS sequence"/>
</dbReference>
<organism evidence="2 3">
    <name type="scientific">Pelagicoccus albus</name>
    <dbReference type="NCBI Taxonomy" id="415222"/>
    <lineage>
        <taxon>Bacteria</taxon>
        <taxon>Pseudomonadati</taxon>
        <taxon>Verrucomicrobiota</taxon>
        <taxon>Opitutia</taxon>
        <taxon>Puniceicoccales</taxon>
        <taxon>Pelagicoccaceae</taxon>
        <taxon>Pelagicoccus</taxon>
    </lineage>
</organism>
<proteinExistence type="predicted"/>
<protein>
    <submittedName>
        <fullName evidence="2">DUF134 domain-containing protein</fullName>
    </submittedName>
</protein>
<dbReference type="InterPro" id="IPR003731">
    <property type="entry name" value="Di-Nase_FeMo-co_biosynth"/>
</dbReference>
<dbReference type="InterPro" id="IPR002852">
    <property type="entry name" value="UPF0251"/>
</dbReference>
<keyword evidence="3" id="KW-1185">Reference proteome</keyword>
<dbReference type="Pfam" id="PF02579">
    <property type="entry name" value="Nitro_FeMo-Co"/>
    <property type="match status" value="1"/>
</dbReference>